<dbReference type="PRINTS" id="PR00719">
    <property type="entry name" value="LMWPTPASE"/>
</dbReference>
<dbReference type="SMART" id="SM00226">
    <property type="entry name" value="LMWPc"/>
    <property type="match status" value="1"/>
</dbReference>
<dbReference type="PANTHER" id="PTHR11717:SF31">
    <property type="entry name" value="LOW MOLECULAR WEIGHT PROTEIN-TYROSINE-PHOSPHATASE ETP-RELATED"/>
    <property type="match status" value="1"/>
</dbReference>
<dbReference type="EMBL" id="LAZR01024212">
    <property type="protein sequence ID" value="KKL75919.1"/>
    <property type="molecule type" value="Genomic_DNA"/>
</dbReference>
<dbReference type="Pfam" id="PF01451">
    <property type="entry name" value="LMWPc"/>
    <property type="match status" value="1"/>
</dbReference>
<dbReference type="PANTHER" id="PTHR11717">
    <property type="entry name" value="LOW MOLECULAR WEIGHT PROTEIN TYROSINE PHOSPHATASE"/>
    <property type="match status" value="1"/>
</dbReference>
<evidence type="ECO:0000259" key="4">
    <source>
        <dbReference type="SMART" id="SM00226"/>
    </source>
</evidence>
<name>A0A0F9EPE2_9ZZZZ</name>
<dbReference type="Gene3D" id="3.40.50.2300">
    <property type="match status" value="1"/>
</dbReference>
<gene>
    <name evidence="5" type="ORF">LCGC14_2050080</name>
</gene>
<organism evidence="5">
    <name type="scientific">marine sediment metagenome</name>
    <dbReference type="NCBI Taxonomy" id="412755"/>
    <lineage>
        <taxon>unclassified sequences</taxon>
        <taxon>metagenomes</taxon>
        <taxon>ecological metagenomes</taxon>
    </lineage>
</organism>
<keyword evidence="3" id="KW-0904">Protein phosphatase</keyword>
<evidence type="ECO:0000256" key="1">
    <source>
        <dbReference type="ARBA" id="ARBA00011063"/>
    </source>
</evidence>
<reference evidence="5" key="1">
    <citation type="journal article" date="2015" name="Nature">
        <title>Complex archaea that bridge the gap between prokaryotes and eukaryotes.</title>
        <authorList>
            <person name="Spang A."/>
            <person name="Saw J.H."/>
            <person name="Jorgensen S.L."/>
            <person name="Zaremba-Niedzwiedzka K."/>
            <person name="Martijn J."/>
            <person name="Lind A.E."/>
            <person name="van Eijk R."/>
            <person name="Schleper C."/>
            <person name="Guy L."/>
            <person name="Ettema T.J."/>
        </authorList>
    </citation>
    <scope>NUCLEOTIDE SEQUENCE</scope>
</reference>
<dbReference type="InterPro" id="IPR017867">
    <property type="entry name" value="Tyr_phospatase_low_mol_wt"/>
</dbReference>
<dbReference type="AlphaFoldDB" id="A0A0F9EPE2"/>
<sequence>MFDSILVVCAGNICRSPTAEYVLKSKLAGKNIKVSSAGLTALEGKAADATAKQIAATNGISMDEHRGRQLTSSIVAQNSVILVMEQRHLSDLCTRYPEARGKTFLLGKWLGDKEVPDPYRQSLEAFEHVYALIDSACSAWQKYL</sequence>
<protein>
    <recommendedName>
        <fullName evidence="4">Phosphotyrosine protein phosphatase I domain-containing protein</fullName>
    </recommendedName>
</protein>
<dbReference type="InterPro" id="IPR036196">
    <property type="entry name" value="Ptyr_pPase_sf"/>
</dbReference>
<dbReference type="GO" id="GO:0004725">
    <property type="term" value="F:protein tyrosine phosphatase activity"/>
    <property type="evidence" value="ECO:0007669"/>
    <property type="project" value="InterPro"/>
</dbReference>
<evidence type="ECO:0000256" key="3">
    <source>
        <dbReference type="ARBA" id="ARBA00022912"/>
    </source>
</evidence>
<comment type="similarity">
    <text evidence="1">Belongs to the low molecular weight phosphotyrosine protein phosphatase family.</text>
</comment>
<comment type="caution">
    <text evidence="5">The sequence shown here is derived from an EMBL/GenBank/DDBJ whole genome shotgun (WGS) entry which is preliminary data.</text>
</comment>
<evidence type="ECO:0000313" key="5">
    <source>
        <dbReference type="EMBL" id="KKL75919.1"/>
    </source>
</evidence>
<evidence type="ECO:0000256" key="2">
    <source>
        <dbReference type="ARBA" id="ARBA00022801"/>
    </source>
</evidence>
<accession>A0A0F9EPE2</accession>
<dbReference type="InterPro" id="IPR050438">
    <property type="entry name" value="LMW_PTPase"/>
</dbReference>
<dbReference type="SUPFAM" id="SSF52788">
    <property type="entry name" value="Phosphotyrosine protein phosphatases I"/>
    <property type="match status" value="1"/>
</dbReference>
<feature type="domain" description="Phosphotyrosine protein phosphatase I" evidence="4">
    <location>
        <begin position="3"/>
        <end position="143"/>
    </location>
</feature>
<dbReference type="CDD" id="cd16343">
    <property type="entry name" value="LMWPTP"/>
    <property type="match status" value="1"/>
</dbReference>
<dbReference type="InterPro" id="IPR023485">
    <property type="entry name" value="Ptyr_pPase"/>
</dbReference>
<proteinExistence type="inferred from homology"/>
<keyword evidence="2" id="KW-0378">Hydrolase</keyword>